<feature type="transmembrane region" description="Helical" evidence="2">
    <location>
        <begin position="99"/>
        <end position="116"/>
    </location>
</feature>
<reference evidence="3 4" key="1">
    <citation type="submission" date="2021-03" db="EMBL/GenBank/DDBJ databases">
        <title>Sequencing the genomes of 1000 actinobacteria strains.</title>
        <authorList>
            <person name="Klenk H.-P."/>
        </authorList>
    </citation>
    <scope>NUCLEOTIDE SEQUENCE [LARGE SCALE GENOMIC DNA]</scope>
    <source>
        <strain evidence="3 4">DSM 46670</strain>
    </source>
</reference>
<protein>
    <submittedName>
        <fullName evidence="3">Membrane protein</fullName>
    </submittedName>
</protein>
<keyword evidence="2" id="KW-0472">Membrane</keyword>
<keyword evidence="4" id="KW-1185">Reference proteome</keyword>
<keyword evidence="2" id="KW-1133">Transmembrane helix</keyword>
<name>A0ABS4TIK6_9PSEU</name>
<proteinExistence type="predicted"/>
<dbReference type="EMBL" id="JAGINW010000001">
    <property type="protein sequence ID" value="MBP2324252.1"/>
    <property type="molecule type" value="Genomic_DNA"/>
</dbReference>
<evidence type="ECO:0000256" key="1">
    <source>
        <dbReference type="SAM" id="MobiDB-lite"/>
    </source>
</evidence>
<dbReference type="Proteomes" id="UP001519332">
    <property type="component" value="Unassembled WGS sequence"/>
</dbReference>
<sequence length="169" mass="17714">MTQSYGQQQHHPGYPQTAPPQAVPLKRPGTATASAVLGFIQAGFTLIASAYISWFLIDLASAGLEPLYEMWVVDIAQYVGVALLVVGGVQLIKGSSRTTFLVAAVLQVVISLYWIVRFASFATGGIALLQSVQSGIIAFGVSFATLPVIGLIMAATGGAGQYVAARRGR</sequence>
<feature type="region of interest" description="Disordered" evidence="1">
    <location>
        <begin position="1"/>
        <end position="21"/>
    </location>
</feature>
<accession>A0ABS4TIK6</accession>
<feature type="transmembrane region" description="Helical" evidence="2">
    <location>
        <begin position="75"/>
        <end position="92"/>
    </location>
</feature>
<comment type="caution">
    <text evidence="3">The sequence shown here is derived from an EMBL/GenBank/DDBJ whole genome shotgun (WGS) entry which is preliminary data.</text>
</comment>
<organism evidence="3 4">
    <name type="scientific">Kibdelosporangium banguiense</name>
    <dbReference type="NCBI Taxonomy" id="1365924"/>
    <lineage>
        <taxon>Bacteria</taxon>
        <taxon>Bacillati</taxon>
        <taxon>Actinomycetota</taxon>
        <taxon>Actinomycetes</taxon>
        <taxon>Pseudonocardiales</taxon>
        <taxon>Pseudonocardiaceae</taxon>
        <taxon>Kibdelosporangium</taxon>
    </lineage>
</organism>
<keyword evidence="2" id="KW-0812">Transmembrane</keyword>
<evidence type="ECO:0000313" key="4">
    <source>
        <dbReference type="Proteomes" id="UP001519332"/>
    </source>
</evidence>
<evidence type="ECO:0000256" key="2">
    <source>
        <dbReference type="SAM" id="Phobius"/>
    </source>
</evidence>
<evidence type="ECO:0000313" key="3">
    <source>
        <dbReference type="EMBL" id="MBP2324252.1"/>
    </source>
</evidence>
<gene>
    <name evidence="3" type="ORF">JOF56_004637</name>
</gene>
<feature type="transmembrane region" description="Helical" evidence="2">
    <location>
        <begin position="136"/>
        <end position="164"/>
    </location>
</feature>
<dbReference type="RefSeq" id="WP_209641465.1">
    <property type="nucleotide sequence ID" value="NZ_JAGINW010000001.1"/>
</dbReference>
<feature type="transmembrane region" description="Helical" evidence="2">
    <location>
        <begin position="35"/>
        <end position="55"/>
    </location>
</feature>
<feature type="compositionally biased region" description="Polar residues" evidence="1">
    <location>
        <begin position="1"/>
        <end position="10"/>
    </location>
</feature>